<keyword evidence="4" id="KW-0732">Signal</keyword>
<dbReference type="SMART" id="SM00020">
    <property type="entry name" value="Tryp_SPc"/>
    <property type="match status" value="1"/>
</dbReference>
<dbReference type="PROSITE" id="PS00134">
    <property type="entry name" value="TRYPSIN_HIS"/>
    <property type="match status" value="1"/>
</dbReference>
<evidence type="ECO:0000256" key="1">
    <source>
        <dbReference type="ARBA" id="ARBA00023157"/>
    </source>
</evidence>
<gene>
    <name evidence="6" type="ORF">JTE90_001771</name>
</gene>
<accession>A0AAV6VU31</accession>
<dbReference type="InterPro" id="IPR001314">
    <property type="entry name" value="Peptidase_S1A"/>
</dbReference>
<reference evidence="6 7" key="1">
    <citation type="journal article" date="2022" name="Nat. Ecol. Evol.">
        <title>A masculinizing supergene underlies an exaggerated male reproductive morph in a spider.</title>
        <authorList>
            <person name="Hendrickx F."/>
            <person name="De Corte Z."/>
            <person name="Sonet G."/>
            <person name="Van Belleghem S.M."/>
            <person name="Kostlbacher S."/>
            <person name="Vangestel C."/>
        </authorList>
    </citation>
    <scope>NUCLEOTIDE SEQUENCE [LARGE SCALE GENOMIC DNA]</scope>
    <source>
        <strain evidence="6">W744_W776</strain>
    </source>
</reference>
<dbReference type="Pfam" id="PF00089">
    <property type="entry name" value="Trypsin"/>
    <property type="match status" value="1"/>
</dbReference>
<dbReference type="AlphaFoldDB" id="A0AAV6VU31"/>
<keyword evidence="2" id="KW-0645">Protease</keyword>
<dbReference type="InterPro" id="IPR033116">
    <property type="entry name" value="TRYPSIN_SER"/>
</dbReference>
<dbReference type="Gene3D" id="2.40.10.10">
    <property type="entry name" value="Trypsin-like serine proteases"/>
    <property type="match status" value="1"/>
</dbReference>
<proteinExistence type="predicted"/>
<dbReference type="PANTHER" id="PTHR24253">
    <property type="entry name" value="TRANSMEMBRANE PROTEASE SERINE"/>
    <property type="match status" value="1"/>
</dbReference>
<dbReference type="InterPro" id="IPR001254">
    <property type="entry name" value="Trypsin_dom"/>
</dbReference>
<feature type="signal peptide" evidence="4">
    <location>
        <begin position="1"/>
        <end position="20"/>
    </location>
</feature>
<dbReference type="InterPro" id="IPR018114">
    <property type="entry name" value="TRYPSIN_HIS"/>
</dbReference>
<evidence type="ECO:0000313" key="6">
    <source>
        <dbReference type="EMBL" id="KAG8198971.1"/>
    </source>
</evidence>
<dbReference type="PROSITE" id="PS00135">
    <property type="entry name" value="TRYPSIN_SER"/>
    <property type="match status" value="1"/>
</dbReference>
<feature type="chain" id="PRO_5043496213" description="Peptidase S1 domain-containing protein" evidence="4">
    <location>
        <begin position="21"/>
        <end position="361"/>
    </location>
</feature>
<protein>
    <recommendedName>
        <fullName evidence="5">Peptidase S1 domain-containing protein</fullName>
    </recommendedName>
</protein>
<dbReference type="PANTHER" id="PTHR24253:SF103">
    <property type="entry name" value="TRANSMEMBRANE PROTEASE SERINE 7"/>
    <property type="match status" value="1"/>
</dbReference>
<evidence type="ECO:0000256" key="4">
    <source>
        <dbReference type="SAM" id="SignalP"/>
    </source>
</evidence>
<evidence type="ECO:0000259" key="5">
    <source>
        <dbReference type="PROSITE" id="PS50240"/>
    </source>
</evidence>
<keyword evidence="2" id="KW-0378">Hydrolase</keyword>
<dbReference type="EMBL" id="JAFNEN010000033">
    <property type="protein sequence ID" value="KAG8198971.1"/>
    <property type="molecule type" value="Genomic_DNA"/>
</dbReference>
<dbReference type="PRINTS" id="PR00722">
    <property type="entry name" value="CHYMOTRYPSIN"/>
</dbReference>
<dbReference type="InterPro" id="IPR043504">
    <property type="entry name" value="Peptidase_S1_PA_chymotrypsin"/>
</dbReference>
<dbReference type="GO" id="GO:0004252">
    <property type="term" value="F:serine-type endopeptidase activity"/>
    <property type="evidence" value="ECO:0007669"/>
    <property type="project" value="InterPro"/>
</dbReference>
<feature type="compositionally biased region" description="Low complexity" evidence="3">
    <location>
        <begin position="74"/>
        <end position="86"/>
    </location>
</feature>
<comment type="caution">
    <text evidence="6">The sequence shown here is derived from an EMBL/GenBank/DDBJ whole genome shotgun (WGS) entry which is preliminary data.</text>
</comment>
<evidence type="ECO:0000256" key="3">
    <source>
        <dbReference type="SAM" id="MobiDB-lite"/>
    </source>
</evidence>
<dbReference type="GO" id="GO:0006508">
    <property type="term" value="P:proteolysis"/>
    <property type="evidence" value="ECO:0007669"/>
    <property type="project" value="UniProtKB-KW"/>
</dbReference>
<feature type="region of interest" description="Disordered" evidence="3">
    <location>
        <begin position="71"/>
        <end position="94"/>
    </location>
</feature>
<dbReference type="PROSITE" id="PS50240">
    <property type="entry name" value="TRYPSIN_DOM"/>
    <property type="match status" value="1"/>
</dbReference>
<dbReference type="InterPro" id="IPR009003">
    <property type="entry name" value="Peptidase_S1_PA"/>
</dbReference>
<name>A0AAV6VU31_9ARAC</name>
<evidence type="ECO:0000256" key="2">
    <source>
        <dbReference type="RuleBase" id="RU363034"/>
    </source>
</evidence>
<dbReference type="SUPFAM" id="SSF50494">
    <property type="entry name" value="Trypsin-like serine proteases"/>
    <property type="match status" value="1"/>
</dbReference>
<keyword evidence="7" id="KW-1185">Reference proteome</keyword>
<keyword evidence="2" id="KW-0720">Serine protease</keyword>
<dbReference type="Proteomes" id="UP000827092">
    <property type="component" value="Unassembled WGS sequence"/>
</dbReference>
<evidence type="ECO:0000313" key="7">
    <source>
        <dbReference type="Proteomes" id="UP000827092"/>
    </source>
</evidence>
<feature type="domain" description="Peptidase S1" evidence="5">
    <location>
        <begin position="130"/>
        <end position="361"/>
    </location>
</feature>
<dbReference type="CDD" id="cd00190">
    <property type="entry name" value="Tryp_SPc"/>
    <property type="match status" value="1"/>
</dbReference>
<organism evidence="6 7">
    <name type="scientific">Oedothorax gibbosus</name>
    <dbReference type="NCBI Taxonomy" id="931172"/>
    <lineage>
        <taxon>Eukaryota</taxon>
        <taxon>Metazoa</taxon>
        <taxon>Ecdysozoa</taxon>
        <taxon>Arthropoda</taxon>
        <taxon>Chelicerata</taxon>
        <taxon>Arachnida</taxon>
        <taxon>Araneae</taxon>
        <taxon>Araneomorphae</taxon>
        <taxon>Entelegynae</taxon>
        <taxon>Araneoidea</taxon>
        <taxon>Linyphiidae</taxon>
        <taxon>Erigoninae</taxon>
        <taxon>Oedothorax</taxon>
    </lineage>
</organism>
<sequence>MASLQVAFVFILFLLKYCFSQDFVDDQVCPSNSRCVDQGRCRSLSQNGNSQPIVCGYINNFRRRICCPPRRRGPLNPTRRPLTTTTVRNSPTRRQTVRIGVTSPSRPTFVPPGTRNTECGRTNPSRLKFIIGGGDAEQGAWPWMAAIHERDPMGALYPSCTGFLIDKRHVVSAAHCFDRRDPSFYSTRIGHVNLDQAEEYPISRILVHPGYRARSFYDDIALVTLTRAVDIPYFSPICLPWGRDFINITGMGATVAGWGVTSVGGQMSRTLKQLSGIPILSNSRCNQAFTAEAVSFRSDFPRGITQGFVCAGFLEEEGRDSCGGDSGGPLMYQYDSQWYAVGVVSFGYSCARRGLPDKKSI</sequence>
<keyword evidence="1" id="KW-1015">Disulfide bond</keyword>